<evidence type="ECO:0000256" key="7">
    <source>
        <dbReference type="ARBA" id="ARBA00022909"/>
    </source>
</evidence>
<dbReference type="GO" id="GO:0046654">
    <property type="term" value="P:tetrahydrofolate biosynthetic process"/>
    <property type="evidence" value="ECO:0007669"/>
    <property type="project" value="UniProtKB-UniPathway"/>
</dbReference>
<dbReference type="GO" id="GO:0046656">
    <property type="term" value="P:folic acid biosynthetic process"/>
    <property type="evidence" value="ECO:0007669"/>
    <property type="project" value="UniProtKB-KW"/>
</dbReference>
<gene>
    <name evidence="9" type="ORF">MNBD_GAMMA07-633</name>
</gene>
<comment type="pathway">
    <text evidence="1">Cofactor biosynthesis; tetrahydrofolate biosynthesis; 2-amino-4-hydroxy-6-hydroxymethyl-7,8-dihydropteridine diphosphate from 7,8-dihydroneopterin triphosphate: step 4/4.</text>
</comment>
<sequence>MAWVYISLGSNIDREALTRVGVSALQAQYGDLLLSSVYESEAVGFDGEDFYNMVIALQTGDSVYSVAKWLRTIEDRNGRERNGSKFSSRTLDLDLLLYDNLVINQGKLQIPRDEILQRAFVLWPMAEIAPNVKHPEVDKTYAELWANFDKEKEKLEPIEFEFS</sequence>
<dbReference type="PANTHER" id="PTHR43071:SF2">
    <property type="entry name" value="2-AMINO-4-HYDROXY-6-HYDROXYMETHYLDIHYDROPTERIDINE PYROPHOSPHOKINASE"/>
    <property type="match status" value="1"/>
</dbReference>
<evidence type="ECO:0000256" key="1">
    <source>
        <dbReference type="ARBA" id="ARBA00005051"/>
    </source>
</evidence>
<dbReference type="Gene3D" id="3.30.70.560">
    <property type="entry name" value="7,8-Dihydro-6-hydroxymethylpterin-pyrophosphokinase HPPK"/>
    <property type="match status" value="1"/>
</dbReference>
<reference evidence="9" key="1">
    <citation type="submission" date="2018-06" db="EMBL/GenBank/DDBJ databases">
        <authorList>
            <person name="Zhirakovskaya E."/>
        </authorList>
    </citation>
    <scope>NUCLEOTIDE SEQUENCE</scope>
</reference>
<feature type="domain" description="7,8-dihydro-6-hydroxymethylpterin-pyrophosphokinase" evidence="8">
    <location>
        <begin position="5"/>
        <end position="130"/>
    </location>
</feature>
<proteinExistence type="predicted"/>
<organism evidence="9">
    <name type="scientific">hydrothermal vent metagenome</name>
    <dbReference type="NCBI Taxonomy" id="652676"/>
    <lineage>
        <taxon>unclassified sequences</taxon>
        <taxon>metagenomes</taxon>
        <taxon>ecological metagenomes</taxon>
    </lineage>
</organism>
<dbReference type="GO" id="GO:0005524">
    <property type="term" value="F:ATP binding"/>
    <property type="evidence" value="ECO:0007669"/>
    <property type="project" value="UniProtKB-KW"/>
</dbReference>
<dbReference type="SUPFAM" id="SSF55083">
    <property type="entry name" value="6-hydroxymethyl-7,8-dihydropterin pyrophosphokinase, HPPK"/>
    <property type="match status" value="1"/>
</dbReference>
<evidence type="ECO:0000256" key="4">
    <source>
        <dbReference type="ARBA" id="ARBA00022741"/>
    </source>
</evidence>
<evidence type="ECO:0000256" key="3">
    <source>
        <dbReference type="ARBA" id="ARBA00022679"/>
    </source>
</evidence>
<keyword evidence="5 9" id="KW-0418">Kinase</keyword>
<evidence type="ECO:0000313" key="9">
    <source>
        <dbReference type="EMBL" id="VAW53570.1"/>
    </source>
</evidence>
<evidence type="ECO:0000256" key="5">
    <source>
        <dbReference type="ARBA" id="ARBA00022777"/>
    </source>
</evidence>
<evidence type="ECO:0000256" key="6">
    <source>
        <dbReference type="ARBA" id="ARBA00022840"/>
    </source>
</evidence>
<evidence type="ECO:0000256" key="2">
    <source>
        <dbReference type="ARBA" id="ARBA00013253"/>
    </source>
</evidence>
<evidence type="ECO:0000259" key="8">
    <source>
        <dbReference type="Pfam" id="PF01288"/>
    </source>
</evidence>
<dbReference type="EC" id="2.7.6.3" evidence="2"/>
<dbReference type="GO" id="GO:0003848">
    <property type="term" value="F:2-amino-4-hydroxy-6-hydroxymethyldihydropteridine diphosphokinase activity"/>
    <property type="evidence" value="ECO:0007669"/>
    <property type="project" value="UniProtKB-EC"/>
</dbReference>
<keyword evidence="7" id="KW-0289">Folate biosynthesis</keyword>
<dbReference type="InterPro" id="IPR035907">
    <property type="entry name" value="Hppk_sf"/>
</dbReference>
<dbReference type="AlphaFoldDB" id="A0A3B0WLZ8"/>
<dbReference type="GO" id="GO:0016301">
    <property type="term" value="F:kinase activity"/>
    <property type="evidence" value="ECO:0007669"/>
    <property type="project" value="UniProtKB-KW"/>
</dbReference>
<dbReference type="InterPro" id="IPR000550">
    <property type="entry name" value="Hppk"/>
</dbReference>
<keyword evidence="4" id="KW-0547">Nucleotide-binding</keyword>
<dbReference type="EMBL" id="UOFF01000031">
    <property type="protein sequence ID" value="VAW53570.1"/>
    <property type="molecule type" value="Genomic_DNA"/>
</dbReference>
<keyword evidence="6" id="KW-0067">ATP-binding</keyword>
<dbReference type="PANTHER" id="PTHR43071">
    <property type="entry name" value="2-AMINO-4-HYDROXY-6-HYDROXYMETHYLDIHYDROPTERIDINE PYROPHOSPHOKINASE"/>
    <property type="match status" value="1"/>
</dbReference>
<keyword evidence="3 9" id="KW-0808">Transferase</keyword>
<dbReference type="UniPathway" id="UPA00077">
    <property type="reaction ID" value="UER00155"/>
</dbReference>
<accession>A0A3B0WLZ8</accession>
<dbReference type="CDD" id="cd00483">
    <property type="entry name" value="HPPK"/>
    <property type="match status" value="1"/>
</dbReference>
<protein>
    <recommendedName>
        <fullName evidence="2">2-amino-4-hydroxy-6-hydroxymethyldihydropteridine diphosphokinase</fullName>
        <ecNumber evidence="2">2.7.6.3</ecNumber>
    </recommendedName>
</protein>
<name>A0A3B0WLZ8_9ZZZZ</name>
<dbReference type="Pfam" id="PF01288">
    <property type="entry name" value="HPPK"/>
    <property type="match status" value="1"/>
</dbReference>
<dbReference type="NCBIfam" id="TIGR01498">
    <property type="entry name" value="folK"/>
    <property type="match status" value="1"/>
</dbReference>